<organism evidence="1">
    <name type="scientific">Acidithiobacillus sulfuriphilus</name>
    <dbReference type="NCBI Taxonomy" id="1867749"/>
    <lineage>
        <taxon>Bacteria</taxon>
        <taxon>Pseudomonadati</taxon>
        <taxon>Pseudomonadota</taxon>
        <taxon>Acidithiobacillia</taxon>
        <taxon>Acidithiobacillales</taxon>
        <taxon>Acidithiobacillaceae</taxon>
        <taxon>Acidithiobacillus</taxon>
    </lineage>
</organism>
<comment type="caution">
    <text evidence="1">The sequence shown here is derived from an EMBL/GenBank/DDBJ whole genome shotgun (WGS) entry which is preliminary data.</text>
</comment>
<gene>
    <name evidence="1" type="ORF">EC580_05840</name>
</gene>
<dbReference type="RefSeq" id="WP_123103098.1">
    <property type="nucleotide sequence ID" value="NZ_CP127527.1"/>
</dbReference>
<dbReference type="EMBL" id="RIZI01000151">
    <property type="protein sequence ID" value="RNF64279.1"/>
    <property type="molecule type" value="Genomic_DNA"/>
</dbReference>
<protein>
    <submittedName>
        <fullName evidence="1">Uncharacterized protein</fullName>
    </submittedName>
</protein>
<accession>A0A3M8R703</accession>
<dbReference type="OrthoDB" id="1525003at2"/>
<evidence type="ECO:0000313" key="1">
    <source>
        <dbReference type="EMBL" id="RNF64279.1"/>
    </source>
</evidence>
<proteinExistence type="predicted"/>
<sequence length="80" mass="9250">MLPALQRHAQDMKNRFGHDRAIRSWDPLFQKPFEYRSQVQVTLRPLADGIYAELRSPNPEVVPYLYAHGDTLCRLGARGL</sequence>
<reference evidence="1" key="1">
    <citation type="submission" date="2018-10" db="EMBL/GenBank/DDBJ databases">
        <title>Acidithiobacillus sulfuriphilus sp. nov.: an extremely acidophilic sulfur-oxidizing chemolithotroph isolated from a neutral pH environment.</title>
        <authorList>
            <person name="Falagan C."/>
            <person name="Moya-Beltran A."/>
            <person name="Quatrini R."/>
            <person name="Johnson D.B."/>
        </authorList>
    </citation>
    <scope>NUCLEOTIDE SEQUENCE [LARGE SCALE GENOMIC DNA]</scope>
    <source>
        <strain evidence="1">CJ-2</strain>
    </source>
</reference>
<dbReference type="AlphaFoldDB" id="A0A3M8R703"/>
<name>A0A3M8R703_9PROT</name>